<keyword evidence="1" id="KW-0479">Metal-binding</keyword>
<feature type="domain" description="Zn(2)-C6 fungal-type" evidence="4">
    <location>
        <begin position="81"/>
        <end position="111"/>
    </location>
</feature>
<dbReference type="GO" id="GO:0000981">
    <property type="term" value="F:DNA-binding transcription factor activity, RNA polymerase II-specific"/>
    <property type="evidence" value="ECO:0007669"/>
    <property type="project" value="InterPro"/>
</dbReference>
<evidence type="ECO:0000256" key="2">
    <source>
        <dbReference type="ARBA" id="ARBA00023242"/>
    </source>
</evidence>
<dbReference type="GeneID" id="54466452"/>
<gene>
    <name evidence="5 7" type="ORF">BDZ99DRAFT_520759</name>
</gene>
<dbReference type="GO" id="GO:0008270">
    <property type="term" value="F:zinc ion binding"/>
    <property type="evidence" value="ECO:0007669"/>
    <property type="project" value="InterPro"/>
</dbReference>
<dbReference type="OrthoDB" id="3933278at2759"/>
<dbReference type="PROSITE" id="PS50048">
    <property type="entry name" value="ZN2_CY6_FUNGAL_2"/>
    <property type="match status" value="1"/>
</dbReference>
<dbReference type="InterPro" id="IPR052783">
    <property type="entry name" value="Metabolic/Drug-Res_Regulator"/>
</dbReference>
<dbReference type="Pfam" id="PF00172">
    <property type="entry name" value="Zn_clus"/>
    <property type="match status" value="1"/>
</dbReference>
<dbReference type="Gene3D" id="4.10.240.10">
    <property type="entry name" value="Zn(2)-C6 fungal-type DNA-binding domain"/>
    <property type="match status" value="1"/>
</dbReference>
<name>A0A6A6YKK6_9PEZI</name>
<evidence type="ECO:0000256" key="3">
    <source>
        <dbReference type="SAM" id="MobiDB-lite"/>
    </source>
</evidence>
<dbReference type="SUPFAM" id="SSF57701">
    <property type="entry name" value="Zn2/Cys6 DNA-binding domain"/>
    <property type="match status" value="1"/>
</dbReference>
<dbReference type="InterPro" id="IPR007219">
    <property type="entry name" value="XnlR_reg_dom"/>
</dbReference>
<dbReference type="AlphaFoldDB" id="A0A6A6YKK6"/>
<evidence type="ECO:0000313" key="6">
    <source>
        <dbReference type="Proteomes" id="UP000504636"/>
    </source>
</evidence>
<sequence length="666" mass="71905">MAPFVTRPTGEAALANDHSGCHDCDHDDHVDDHAHLRSCIQNDGIEEKNQDVHADATSAGTAKRAAKRKPADGRRARVKKACERCRIKRTRCDGELPSCARCLSSGRTCQYPPCGAPRCSGSVKAVLAHLIARDQLAARLRPEPQPEKVGQPPALPPDAWGLIDTYFAYTQSWLPILSRVDVYRAAHTYSASGINDAGTSRSPGATAALWAVLALASSQSTTSSCDRDHFYRVARGLVPDEVESCELGHAQALLLLSLVRFSAGFWATASLLVGQAIQIAYHIGLHQVRRPLDSQAAPHAPCPKGKHILLGCFILDTLYSARLGRPPQLRKEFVRGLDRLDEDMLEEWDVWAAPPHLSNAARRQPLRWNSTFTELGKIHVFLNDVICSGIQQEHASELYAEFSDRLVKLSRELPGHCQLNMSREEPQLANNIHQLQVYNLHFALAAAAMVLQLYLPRPESAANVATSLGMGPNLSSHVLGLLRRYSATFGLGHLPPHLDFTVALATGLSPRPPPPTDDDWSADTRMDTRQEAHTAPIRYQRVQLDAMDTGLLASPASLTTATPEAASSPATSLDGASHAAALSFPTPSSSICSGGTAANADTVALGFVEQAMPGPDELSDCAKSPDTPGMLSAGSVVVPAAFSARAESEAPFEFIDWPSERLAFAR</sequence>
<accession>A0A6A6YKK6</accession>
<reference evidence="5 7" key="1">
    <citation type="journal article" date="2020" name="Stud. Mycol.">
        <title>101 Dothideomycetes genomes: a test case for predicting lifestyles and emergence of pathogens.</title>
        <authorList>
            <person name="Haridas S."/>
            <person name="Albert R."/>
            <person name="Binder M."/>
            <person name="Bloem J."/>
            <person name="Labutti K."/>
            <person name="Salamov A."/>
            <person name="Andreopoulos B."/>
            <person name="Baker S."/>
            <person name="Barry K."/>
            <person name="Bills G."/>
            <person name="Bluhm B."/>
            <person name="Cannon C."/>
            <person name="Castanera R."/>
            <person name="Culley D."/>
            <person name="Daum C."/>
            <person name="Ezra D."/>
            <person name="Gonzalez J."/>
            <person name="Henrissat B."/>
            <person name="Kuo A."/>
            <person name="Liang C."/>
            <person name="Lipzen A."/>
            <person name="Lutzoni F."/>
            <person name="Magnuson J."/>
            <person name="Mondo S."/>
            <person name="Nolan M."/>
            <person name="Ohm R."/>
            <person name="Pangilinan J."/>
            <person name="Park H.-J."/>
            <person name="Ramirez L."/>
            <person name="Alfaro M."/>
            <person name="Sun H."/>
            <person name="Tritt A."/>
            <person name="Yoshinaga Y."/>
            <person name="Zwiers L.-H."/>
            <person name="Turgeon B."/>
            <person name="Goodwin S."/>
            <person name="Spatafora J."/>
            <person name="Crous P."/>
            <person name="Grigoriev I."/>
        </authorList>
    </citation>
    <scope>NUCLEOTIDE SEQUENCE</scope>
    <source>
        <strain evidence="5 7">CBS 304.34</strain>
    </source>
</reference>
<dbReference type="CDD" id="cd00067">
    <property type="entry name" value="GAL4"/>
    <property type="match status" value="1"/>
</dbReference>
<reference evidence="7" key="2">
    <citation type="submission" date="2020-04" db="EMBL/GenBank/DDBJ databases">
        <authorList>
            <consortium name="NCBI Genome Project"/>
        </authorList>
    </citation>
    <scope>NUCLEOTIDE SEQUENCE</scope>
    <source>
        <strain evidence="7">CBS 304.34</strain>
    </source>
</reference>
<dbReference type="GO" id="GO:0003677">
    <property type="term" value="F:DNA binding"/>
    <property type="evidence" value="ECO:0007669"/>
    <property type="project" value="InterPro"/>
</dbReference>
<dbReference type="RefSeq" id="XP_033576366.1">
    <property type="nucleotide sequence ID" value="XM_033725559.1"/>
</dbReference>
<dbReference type="GO" id="GO:0006351">
    <property type="term" value="P:DNA-templated transcription"/>
    <property type="evidence" value="ECO:0007669"/>
    <property type="project" value="InterPro"/>
</dbReference>
<dbReference type="PROSITE" id="PS00463">
    <property type="entry name" value="ZN2_CY6_FUNGAL_1"/>
    <property type="match status" value="1"/>
</dbReference>
<feature type="region of interest" description="Disordered" evidence="3">
    <location>
        <begin position="52"/>
        <end position="72"/>
    </location>
</feature>
<dbReference type="InterPro" id="IPR001138">
    <property type="entry name" value="Zn2Cys6_DnaBD"/>
</dbReference>
<proteinExistence type="predicted"/>
<evidence type="ECO:0000313" key="7">
    <source>
        <dbReference type="RefSeq" id="XP_033576366.1"/>
    </source>
</evidence>
<evidence type="ECO:0000256" key="1">
    <source>
        <dbReference type="ARBA" id="ARBA00022723"/>
    </source>
</evidence>
<reference evidence="7" key="3">
    <citation type="submission" date="2025-04" db="UniProtKB">
        <authorList>
            <consortium name="RefSeq"/>
        </authorList>
    </citation>
    <scope>IDENTIFICATION</scope>
    <source>
        <strain evidence="7">CBS 304.34</strain>
    </source>
</reference>
<evidence type="ECO:0000313" key="5">
    <source>
        <dbReference type="EMBL" id="KAF2809402.1"/>
    </source>
</evidence>
<protein>
    <recommendedName>
        <fullName evidence="4">Zn(2)-C6 fungal-type domain-containing protein</fullName>
    </recommendedName>
</protein>
<evidence type="ECO:0000259" key="4">
    <source>
        <dbReference type="PROSITE" id="PS50048"/>
    </source>
</evidence>
<dbReference type="Pfam" id="PF04082">
    <property type="entry name" value="Fungal_trans"/>
    <property type="match status" value="1"/>
</dbReference>
<dbReference type="EMBL" id="MU003701">
    <property type="protein sequence ID" value="KAF2809402.1"/>
    <property type="molecule type" value="Genomic_DNA"/>
</dbReference>
<organism evidence="5">
    <name type="scientific">Mytilinidion resinicola</name>
    <dbReference type="NCBI Taxonomy" id="574789"/>
    <lineage>
        <taxon>Eukaryota</taxon>
        <taxon>Fungi</taxon>
        <taxon>Dikarya</taxon>
        <taxon>Ascomycota</taxon>
        <taxon>Pezizomycotina</taxon>
        <taxon>Dothideomycetes</taxon>
        <taxon>Pleosporomycetidae</taxon>
        <taxon>Mytilinidiales</taxon>
        <taxon>Mytilinidiaceae</taxon>
        <taxon>Mytilinidion</taxon>
    </lineage>
</organism>
<keyword evidence="2" id="KW-0539">Nucleus</keyword>
<dbReference type="Proteomes" id="UP000504636">
    <property type="component" value="Unplaced"/>
</dbReference>
<dbReference type="InterPro" id="IPR036864">
    <property type="entry name" value="Zn2-C6_fun-type_DNA-bd_sf"/>
</dbReference>
<keyword evidence="6" id="KW-1185">Reference proteome</keyword>
<dbReference type="PANTHER" id="PTHR47655">
    <property type="entry name" value="QUINIC ACID UTILIZATION ACTIVATOR"/>
    <property type="match status" value="1"/>
</dbReference>
<dbReference type="SMART" id="SM00906">
    <property type="entry name" value="Fungal_trans"/>
    <property type="match status" value="1"/>
</dbReference>
<dbReference type="CDD" id="cd12148">
    <property type="entry name" value="fungal_TF_MHR"/>
    <property type="match status" value="1"/>
</dbReference>
<dbReference type="SMART" id="SM00066">
    <property type="entry name" value="GAL4"/>
    <property type="match status" value="1"/>
</dbReference>
<dbReference type="PANTHER" id="PTHR47655:SF2">
    <property type="entry name" value="QUINIC ACID UTILIZATION ACTIVATOR"/>
    <property type="match status" value="1"/>
</dbReference>